<comment type="similarity">
    <text evidence="1 11">Belongs to the DnaX/STICHEL family.</text>
</comment>
<dbReference type="GO" id="GO:0003887">
    <property type="term" value="F:DNA-directed DNA polymerase activity"/>
    <property type="evidence" value="ECO:0007669"/>
    <property type="project" value="UniProtKB-KW"/>
</dbReference>
<dbReference type="Gene3D" id="1.20.272.10">
    <property type="match status" value="1"/>
</dbReference>
<keyword evidence="9 11" id="KW-0239">DNA-directed DNA polymerase</keyword>
<dbReference type="AlphaFoldDB" id="A0A4R6M6P7"/>
<dbReference type="SUPFAM" id="SSF52540">
    <property type="entry name" value="P-loop containing nucleoside triphosphate hydrolases"/>
    <property type="match status" value="1"/>
</dbReference>
<name>A0A4R6M6P7_9GAMM</name>
<dbReference type="InterPro" id="IPR003593">
    <property type="entry name" value="AAA+_ATPase"/>
</dbReference>
<gene>
    <name evidence="11" type="primary">dnaX</name>
    <name evidence="14" type="ORF">DFP79_2747</name>
</gene>
<dbReference type="FunFam" id="3.40.50.300:FF:000014">
    <property type="entry name" value="DNA polymerase III subunit gamma/tau"/>
    <property type="match status" value="1"/>
</dbReference>
<feature type="compositionally biased region" description="Polar residues" evidence="12">
    <location>
        <begin position="490"/>
        <end position="501"/>
    </location>
</feature>
<dbReference type="InterPro" id="IPR022754">
    <property type="entry name" value="DNA_pol_III_gamma-3"/>
</dbReference>
<dbReference type="SMART" id="SM00382">
    <property type="entry name" value="AAA"/>
    <property type="match status" value="1"/>
</dbReference>
<evidence type="ECO:0000256" key="11">
    <source>
        <dbReference type="RuleBase" id="RU364063"/>
    </source>
</evidence>
<evidence type="ECO:0000256" key="10">
    <source>
        <dbReference type="ARBA" id="ARBA00049244"/>
    </source>
</evidence>
<evidence type="ECO:0000313" key="14">
    <source>
        <dbReference type="EMBL" id="TDO96974.1"/>
    </source>
</evidence>
<keyword evidence="5" id="KW-0479">Metal-binding</keyword>
<dbReference type="NCBIfam" id="NF004046">
    <property type="entry name" value="PRK05563.1"/>
    <property type="match status" value="1"/>
</dbReference>
<dbReference type="InterPro" id="IPR012763">
    <property type="entry name" value="DNA_pol_III_sug/sutau_N"/>
</dbReference>
<dbReference type="InterPro" id="IPR027417">
    <property type="entry name" value="P-loop_NTPase"/>
</dbReference>
<evidence type="ECO:0000256" key="4">
    <source>
        <dbReference type="ARBA" id="ARBA00022705"/>
    </source>
</evidence>
<keyword evidence="3 11" id="KW-0548">Nucleotidyltransferase</keyword>
<dbReference type="InterPro" id="IPR045085">
    <property type="entry name" value="HLD_clamp_pol_III_gamma_tau"/>
</dbReference>
<feature type="compositionally biased region" description="Low complexity" evidence="12">
    <location>
        <begin position="562"/>
        <end position="571"/>
    </location>
</feature>
<evidence type="ECO:0000256" key="12">
    <source>
        <dbReference type="SAM" id="MobiDB-lite"/>
    </source>
</evidence>
<evidence type="ECO:0000256" key="7">
    <source>
        <dbReference type="ARBA" id="ARBA00022833"/>
    </source>
</evidence>
<keyword evidence="4 11" id="KW-0235">DNA replication</keyword>
<dbReference type="SUPFAM" id="SSF48019">
    <property type="entry name" value="post-AAA+ oligomerization domain-like"/>
    <property type="match status" value="1"/>
</dbReference>
<comment type="function">
    <text evidence="11">DNA polymerase III is a complex, multichain enzyme responsible for most of the replicative synthesis in bacteria. This DNA polymerase also exhibits 3' to 5' exonuclease activity.</text>
</comment>
<evidence type="ECO:0000256" key="9">
    <source>
        <dbReference type="ARBA" id="ARBA00022932"/>
    </source>
</evidence>
<dbReference type="EMBL" id="SNXC01000013">
    <property type="protein sequence ID" value="TDO96974.1"/>
    <property type="molecule type" value="Genomic_DNA"/>
</dbReference>
<dbReference type="InterPro" id="IPR038249">
    <property type="entry name" value="PolIII_tau_V_sf"/>
</dbReference>
<feature type="compositionally biased region" description="Low complexity" evidence="12">
    <location>
        <begin position="414"/>
        <end position="428"/>
    </location>
</feature>
<evidence type="ECO:0000259" key="13">
    <source>
        <dbReference type="SMART" id="SM00382"/>
    </source>
</evidence>
<dbReference type="FunFam" id="1.10.8.60:FF:000013">
    <property type="entry name" value="DNA polymerase III subunit gamma/tau"/>
    <property type="match status" value="1"/>
</dbReference>
<feature type="domain" description="AAA+ ATPase" evidence="13">
    <location>
        <begin position="37"/>
        <end position="180"/>
    </location>
</feature>
<dbReference type="EC" id="2.7.7.7" evidence="11"/>
<keyword evidence="8 11" id="KW-0067">ATP-binding</keyword>
<keyword evidence="7" id="KW-0862">Zinc</keyword>
<dbReference type="GO" id="GO:0003677">
    <property type="term" value="F:DNA binding"/>
    <property type="evidence" value="ECO:0007669"/>
    <property type="project" value="InterPro"/>
</dbReference>
<dbReference type="FunFam" id="1.20.272.10:FF:000003">
    <property type="entry name" value="DNA polymerase III subunit gamma/tau"/>
    <property type="match status" value="1"/>
</dbReference>
<dbReference type="GO" id="GO:0006261">
    <property type="term" value="P:DNA-templated DNA replication"/>
    <property type="evidence" value="ECO:0007669"/>
    <property type="project" value="TreeGrafter"/>
</dbReference>
<accession>A0A4R6M6P7</accession>
<evidence type="ECO:0000256" key="8">
    <source>
        <dbReference type="ARBA" id="ARBA00022840"/>
    </source>
</evidence>
<dbReference type="Gene3D" id="3.30.300.150">
    <property type="entry name" value="DNA polymerase III, tau subunit, domain V"/>
    <property type="match status" value="1"/>
</dbReference>
<dbReference type="GO" id="GO:0009360">
    <property type="term" value="C:DNA polymerase III complex"/>
    <property type="evidence" value="ECO:0007669"/>
    <property type="project" value="InterPro"/>
</dbReference>
<feature type="compositionally biased region" description="Basic and acidic residues" evidence="12">
    <location>
        <begin position="523"/>
        <end position="535"/>
    </location>
</feature>
<proteinExistence type="inferred from homology"/>
<keyword evidence="6 11" id="KW-0547">Nucleotide-binding</keyword>
<evidence type="ECO:0000313" key="15">
    <source>
        <dbReference type="Proteomes" id="UP000294656"/>
    </source>
</evidence>
<feature type="region of interest" description="Disordered" evidence="12">
    <location>
        <begin position="387"/>
        <end position="575"/>
    </location>
</feature>
<feature type="compositionally biased region" description="Polar residues" evidence="12">
    <location>
        <begin position="387"/>
        <end position="403"/>
    </location>
</feature>
<feature type="compositionally biased region" description="Polar residues" evidence="12">
    <location>
        <begin position="466"/>
        <end position="480"/>
    </location>
</feature>
<dbReference type="PANTHER" id="PTHR11669:SF0">
    <property type="entry name" value="PROTEIN STICHEL-LIKE 2"/>
    <property type="match status" value="1"/>
</dbReference>
<keyword evidence="15" id="KW-1185">Reference proteome</keyword>
<dbReference type="NCBIfam" id="TIGR02397">
    <property type="entry name" value="dnaX_nterm"/>
    <property type="match status" value="1"/>
</dbReference>
<protein>
    <recommendedName>
        <fullName evidence="11">DNA polymerase III subunit gamma/tau</fullName>
        <ecNumber evidence="11">2.7.7.7</ecNumber>
    </recommendedName>
</protein>
<dbReference type="PANTHER" id="PTHR11669">
    <property type="entry name" value="REPLICATION FACTOR C / DNA POLYMERASE III GAMMA-TAU SUBUNIT"/>
    <property type="match status" value="1"/>
</dbReference>
<evidence type="ECO:0000256" key="1">
    <source>
        <dbReference type="ARBA" id="ARBA00006360"/>
    </source>
</evidence>
<feature type="region of interest" description="Disordered" evidence="12">
    <location>
        <begin position="620"/>
        <end position="648"/>
    </location>
</feature>
<dbReference type="InterPro" id="IPR050238">
    <property type="entry name" value="DNA_Rep/Repair_Clamp_Loader"/>
</dbReference>
<dbReference type="GO" id="GO:0046872">
    <property type="term" value="F:metal ion binding"/>
    <property type="evidence" value="ECO:0007669"/>
    <property type="project" value="UniProtKB-KW"/>
</dbReference>
<dbReference type="OrthoDB" id="9810148at2"/>
<evidence type="ECO:0000256" key="5">
    <source>
        <dbReference type="ARBA" id="ARBA00022723"/>
    </source>
</evidence>
<dbReference type="CDD" id="cd18137">
    <property type="entry name" value="HLD_clamp_pol_III_gamma_tau"/>
    <property type="match status" value="1"/>
</dbReference>
<organism evidence="14 15">
    <name type="scientific">Marinomonas balearica</name>
    <dbReference type="NCBI Taxonomy" id="491947"/>
    <lineage>
        <taxon>Bacteria</taxon>
        <taxon>Pseudomonadati</taxon>
        <taxon>Pseudomonadota</taxon>
        <taxon>Gammaproteobacteria</taxon>
        <taxon>Oceanospirillales</taxon>
        <taxon>Oceanospirillaceae</taxon>
        <taxon>Marinomonas</taxon>
    </lineage>
</organism>
<dbReference type="Proteomes" id="UP000294656">
    <property type="component" value="Unassembled WGS sequence"/>
</dbReference>
<dbReference type="Gene3D" id="3.40.50.300">
    <property type="entry name" value="P-loop containing nucleotide triphosphate hydrolases"/>
    <property type="match status" value="1"/>
</dbReference>
<dbReference type="RefSeq" id="WP_133504465.1">
    <property type="nucleotide sequence ID" value="NZ_SNXC01000013.1"/>
</dbReference>
<dbReference type="CDD" id="cd00009">
    <property type="entry name" value="AAA"/>
    <property type="match status" value="1"/>
</dbReference>
<dbReference type="Pfam" id="PF12169">
    <property type="entry name" value="DNA_pol3_gamma3"/>
    <property type="match status" value="1"/>
</dbReference>
<dbReference type="InterPro" id="IPR008921">
    <property type="entry name" value="DNA_pol3_clamp-load_cplx_C"/>
</dbReference>
<sequence length="788" mass="86224">MSYQVLARKWRPQTFLEMAGQDHVLQALVNALRQQRLHHAYLFTGTRGVGKTTIARIFAKSLNCETNGISPEPCGTCSSCTEIAEGRFVDLIEVDAASRTKVEDTRELLENVQYAPTRGRFKVYLIDEVHMLSTHSFNALLKTLEEPPEHVKFLLATTDPQKLPVTILSRCLQFNLKNMSPQRVVDYLHTVLDAEKVGYDQAALWQIGQAANGSMRDALSLTDQAIAFGDGKITETGVTSMLGLVNQSQIIALLEVVADRNAALTLQKINELADYQPDFVAICASLLDTLHRVAVEQQVPGVLVDQLGDLEKVQHIAKTVMPEDVQVMYQGLMVGRRDLHLAHSPKAGFEMLMLRMIAFRPQLGMTVSHDAPPAISVAQPTVAQSTEAQTTQKNTSDQTIAEQHTSESSDYHQGVESSLDGSLGGSEEINTHYTDNASPKKSDVVPNRDSVKDSDEYDQTPPWEESVSQQPNLKNASEPESSVAEEIVETSESSFNQNAPTGLNPDPVPSLNEYSQDEPVSLEETKQEEVQEPKIEASGVQDDNIEPEQPAISEPVNELDSSDLGSDSGSGRMREVSELLSHAPLDEPEEEDEDEADERAIAETADPFSSAADLVDHIGASASDQGDGQEDSNPFKDSKVDSVTQPALGMPAPTITHFSETTMQIWWLIAPRLPLTGLVYNITMNSSLISASEQGLKLQVPLEYGHMLNQSRYEQIQSSLSSFFNMPVPLIIDTVAEVEGVTAEEFAASKRAEALQAAINHLNGHPVVQAISNAFGGQLIYDTVKVKA</sequence>
<comment type="catalytic activity">
    <reaction evidence="10 11">
        <text>DNA(n) + a 2'-deoxyribonucleoside 5'-triphosphate = DNA(n+1) + diphosphate</text>
        <dbReference type="Rhea" id="RHEA:22508"/>
        <dbReference type="Rhea" id="RHEA-COMP:17339"/>
        <dbReference type="Rhea" id="RHEA-COMP:17340"/>
        <dbReference type="ChEBI" id="CHEBI:33019"/>
        <dbReference type="ChEBI" id="CHEBI:61560"/>
        <dbReference type="ChEBI" id="CHEBI:173112"/>
        <dbReference type="EC" id="2.7.7.7"/>
    </reaction>
</comment>
<dbReference type="Pfam" id="PF13177">
    <property type="entry name" value="DNA_pol3_delta2"/>
    <property type="match status" value="1"/>
</dbReference>
<evidence type="ECO:0000256" key="2">
    <source>
        <dbReference type="ARBA" id="ARBA00022679"/>
    </source>
</evidence>
<reference evidence="14 15" key="1">
    <citation type="submission" date="2019-03" db="EMBL/GenBank/DDBJ databases">
        <title>Genomic Encyclopedia of Type Strains, Phase III (KMG-III): the genomes of soil and plant-associated and newly described type strains.</title>
        <authorList>
            <person name="Whitman W."/>
        </authorList>
    </citation>
    <scope>NUCLEOTIDE SEQUENCE [LARGE SCALE GENOMIC DNA]</scope>
    <source>
        <strain evidence="14 15">CECT 7378</strain>
    </source>
</reference>
<evidence type="ECO:0000256" key="3">
    <source>
        <dbReference type="ARBA" id="ARBA00022695"/>
    </source>
</evidence>
<keyword evidence="2 11" id="KW-0808">Transferase</keyword>
<dbReference type="Gene3D" id="1.10.8.60">
    <property type="match status" value="1"/>
</dbReference>
<dbReference type="GO" id="GO:0005524">
    <property type="term" value="F:ATP binding"/>
    <property type="evidence" value="ECO:0007669"/>
    <property type="project" value="UniProtKB-KW"/>
</dbReference>
<dbReference type="Pfam" id="PF22608">
    <property type="entry name" value="DNAX_ATPase_lid"/>
    <property type="match status" value="1"/>
</dbReference>
<comment type="caution">
    <text evidence="14">The sequence shown here is derived from an EMBL/GenBank/DDBJ whole genome shotgun (WGS) entry which is preliminary data.</text>
</comment>
<dbReference type="NCBIfam" id="NF005942">
    <property type="entry name" value="PRK07994.1"/>
    <property type="match status" value="1"/>
</dbReference>
<evidence type="ECO:0000256" key="6">
    <source>
        <dbReference type="ARBA" id="ARBA00022741"/>
    </source>
</evidence>
<comment type="subunit">
    <text evidence="11">DNA polymerase III contains a core (composed of alpha, epsilon and theta chains) that associates with a tau subunit. This core dimerizes to form the POLIII' complex. PolIII' associates with the gamma complex (composed of gamma, delta, delta', psi and chi chains) and with the beta chain to form the complete DNA polymerase III complex.</text>
</comment>